<protein>
    <submittedName>
        <fullName evidence="1">Uncharacterized protein</fullName>
    </submittedName>
</protein>
<organism evidence="1 2">
    <name type="scientific">Entomophthora muscae</name>
    <dbReference type="NCBI Taxonomy" id="34485"/>
    <lineage>
        <taxon>Eukaryota</taxon>
        <taxon>Fungi</taxon>
        <taxon>Fungi incertae sedis</taxon>
        <taxon>Zoopagomycota</taxon>
        <taxon>Entomophthoromycotina</taxon>
        <taxon>Entomophthoromycetes</taxon>
        <taxon>Entomophthorales</taxon>
        <taxon>Entomophthoraceae</taxon>
        <taxon>Entomophthora</taxon>
    </lineage>
</organism>
<accession>A0ACC2TKL8</accession>
<keyword evidence="2" id="KW-1185">Reference proteome</keyword>
<gene>
    <name evidence="1" type="ORF">DSO57_1038276</name>
</gene>
<comment type="caution">
    <text evidence="1">The sequence shown here is derived from an EMBL/GenBank/DDBJ whole genome shotgun (WGS) entry which is preliminary data.</text>
</comment>
<evidence type="ECO:0000313" key="1">
    <source>
        <dbReference type="EMBL" id="KAJ9075203.1"/>
    </source>
</evidence>
<dbReference type="EMBL" id="QTSX02002599">
    <property type="protein sequence ID" value="KAJ9075203.1"/>
    <property type="molecule type" value="Genomic_DNA"/>
</dbReference>
<sequence length="110" mass="12224">MSNTSNYSGISNKTDARQMVAQMSEADCCHFCGLSKEAKVVLLRGLCQAGTGSLWSGLESLNYSCSLNEGDYTREDSEEIPVEGETEERQPEEREKHINEEQQEAACTRP</sequence>
<dbReference type="Proteomes" id="UP001165960">
    <property type="component" value="Unassembled WGS sequence"/>
</dbReference>
<reference evidence="1" key="1">
    <citation type="submission" date="2022-04" db="EMBL/GenBank/DDBJ databases">
        <title>Genome of the entomopathogenic fungus Entomophthora muscae.</title>
        <authorList>
            <person name="Elya C."/>
            <person name="Lovett B.R."/>
            <person name="Lee E."/>
            <person name="Macias A.M."/>
            <person name="Hajek A.E."/>
            <person name="De Bivort B.L."/>
            <person name="Kasson M.T."/>
            <person name="De Fine Licht H.H."/>
            <person name="Stajich J.E."/>
        </authorList>
    </citation>
    <scope>NUCLEOTIDE SEQUENCE</scope>
    <source>
        <strain evidence="1">Berkeley</strain>
    </source>
</reference>
<proteinExistence type="predicted"/>
<name>A0ACC2TKL8_9FUNG</name>
<evidence type="ECO:0000313" key="2">
    <source>
        <dbReference type="Proteomes" id="UP001165960"/>
    </source>
</evidence>